<evidence type="ECO:0000313" key="1">
    <source>
        <dbReference type="EMBL" id="MFI2486815.1"/>
    </source>
</evidence>
<dbReference type="RefSeq" id="WP_397403037.1">
    <property type="nucleotide sequence ID" value="NZ_JBIRYI010000004.1"/>
</dbReference>
<reference evidence="1 2" key="1">
    <citation type="submission" date="2024-10" db="EMBL/GenBank/DDBJ databases">
        <title>The Natural Products Discovery Center: Release of the First 8490 Sequenced Strains for Exploring Actinobacteria Biosynthetic Diversity.</title>
        <authorList>
            <person name="Kalkreuter E."/>
            <person name="Kautsar S.A."/>
            <person name="Yang D."/>
            <person name="Bader C.D."/>
            <person name="Teijaro C.N."/>
            <person name="Fluegel L."/>
            <person name="Davis C.M."/>
            <person name="Simpson J.R."/>
            <person name="Lauterbach L."/>
            <person name="Steele A.D."/>
            <person name="Gui C."/>
            <person name="Meng S."/>
            <person name="Li G."/>
            <person name="Viehrig K."/>
            <person name="Ye F."/>
            <person name="Su P."/>
            <person name="Kiefer A.F."/>
            <person name="Nichols A."/>
            <person name="Cepeda A.J."/>
            <person name="Yan W."/>
            <person name="Fan B."/>
            <person name="Jiang Y."/>
            <person name="Adhikari A."/>
            <person name="Zheng C.-J."/>
            <person name="Schuster L."/>
            <person name="Cowan T.M."/>
            <person name="Smanski M.J."/>
            <person name="Chevrette M.G."/>
            <person name="De Carvalho L.P.S."/>
            <person name="Shen B."/>
        </authorList>
    </citation>
    <scope>NUCLEOTIDE SEQUENCE [LARGE SCALE GENOMIC DNA]</scope>
    <source>
        <strain evidence="1 2">NPDC019481</strain>
    </source>
</reference>
<dbReference type="Proteomes" id="UP001611580">
    <property type="component" value="Unassembled WGS sequence"/>
</dbReference>
<evidence type="ECO:0000313" key="2">
    <source>
        <dbReference type="Proteomes" id="UP001611580"/>
    </source>
</evidence>
<dbReference type="EMBL" id="JBIRYI010000004">
    <property type="protein sequence ID" value="MFI2486815.1"/>
    <property type="molecule type" value="Genomic_DNA"/>
</dbReference>
<comment type="caution">
    <text evidence="1">The sequence shown here is derived from an EMBL/GenBank/DDBJ whole genome shotgun (WGS) entry which is preliminary data.</text>
</comment>
<proteinExistence type="predicted"/>
<name>A0ABW7XHZ8_9MICO</name>
<accession>A0ABW7XHZ8</accession>
<sequence length="178" mass="20891">MSGYESVEFRDDGYDGGREYNRLREEIRELPARDLEQYLLALWRLIDERHASSMDEALFFELLCQAFTADAPEFDERWLASTQPPRQPADGGLADEGRAYTREVIRFQTAELHRMRGKQLDDEMRYFGVWSETGHRWYNFEPHSLLECGAAGLWDEDEPVTWTWGLVGEILETGRIYE</sequence>
<gene>
    <name evidence="1" type="ORF">ACH47X_07895</name>
</gene>
<evidence type="ECO:0008006" key="3">
    <source>
        <dbReference type="Google" id="ProtNLM"/>
    </source>
</evidence>
<protein>
    <recommendedName>
        <fullName evidence="3">DUF4240 domain-containing protein</fullName>
    </recommendedName>
</protein>
<organism evidence="1 2">
    <name type="scientific">Promicromonospora kroppenstedtii</name>
    <dbReference type="NCBI Taxonomy" id="440482"/>
    <lineage>
        <taxon>Bacteria</taxon>
        <taxon>Bacillati</taxon>
        <taxon>Actinomycetota</taxon>
        <taxon>Actinomycetes</taxon>
        <taxon>Micrococcales</taxon>
        <taxon>Promicromonosporaceae</taxon>
        <taxon>Promicromonospora</taxon>
    </lineage>
</organism>
<keyword evidence="2" id="KW-1185">Reference proteome</keyword>